<feature type="transmembrane region" description="Helical" evidence="6">
    <location>
        <begin position="204"/>
        <end position="227"/>
    </location>
</feature>
<dbReference type="InterPro" id="IPR036259">
    <property type="entry name" value="MFS_trans_sf"/>
</dbReference>
<evidence type="ECO:0000313" key="9">
    <source>
        <dbReference type="Proteomes" id="UP000000810"/>
    </source>
</evidence>
<dbReference type="PIR" id="B75051">
    <property type="entry name" value="B75051"/>
</dbReference>
<dbReference type="PANTHER" id="PTHR23513">
    <property type="entry name" value="INTEGRAL MEMBRANE EFFLUX PROTEIN-RELATED"/>
    <property type="match status" value="1"/>
</dbReference>
<reference evidence="7" key="1">
    <citation type="submission" date="1999-07" db="EMBL/GenBank/DDBJ databases">
        <authorList>
            <person name="Genoscope"/>
        </authorList>
    </citation>
    <scope>NUCLEOTIDE SEQUENCE</scope>
    <source>
        <strain evidence="7">Orsay</strain>
    </source>
</reference>
<dbReference type="Proteomes" id="UP000000810">
    <property type="component" value="Chromosome"/>
</dbReference>
<accession>Q9UYV9</accession>
<feature type="transmembrane region" description="Helical" evidence="6">
    <location>
        <begin position="37"/>
        <end position="60"/>
    </location>
</feature>
<dbReference type="Pfam" id="PF07690">
    <property type="entry name" value="MFS_1"/>
    <property type="match status" value="1"/>
</dbReference>
<dbReference type="GO" id="GO:0005886">
    <property type="term" value="C:plasma membrane"/>
    <property type="evidence" value="ECO:0007669"/>
    <property type="project" value="UniProtKB-SubCell"/>
</dbReference>
<keyword evidence="3 6" id="KW-0812">Transmembrane</keyword>
<dbReference type="HOGENOM" id="CLU_711014_0_0_2"/>
<feature type="transmembrane region" description="Helical" evidence="6">
    <location>
        <begin position="138"/>
        <end position="166"/>
    </location>
</feature>
<feature type="transmembrane region" description="Helical" evidence="6">
    <location>
        <begin position="80"/>
        <end position="102"/>
    </location>
</feature>
<evidence type="ECO:0000313" key="8">
    <source>
        <dbReference type="EMBL" id="CCE70841.1"/>
    </source>
</evidence>
<feature type="transmembrane region" description="Helical" evidence="6">
    <location>
        <begin position="178"/>
        <end position="198"/>
    </location>
</feature>
<sequence>MIYSRIGGRNTTLDDPFDLRFANCLLKFSTNKFKISLLILGFMKQRLYALFLLTTVLRIVGDAIEGVSLPWHLLNKTNSLLSIAGYSLASMLPWVIFPPLIGNFLDRTEKKVRLAFLALFAQSFLAITLVRFAQDVRIFYLLISLISALDTLHRYYGFSLIAFMTLEESELQKLNAKVQTIGGVTSLFSFPIMGYLAYLFGIKLMLLDALFLLIGALLLVPYINVSVRRGESRKEKECLKIEISRKIVFAGIILILTFNFAIASARIFIFNALRTLAKGEVLYGLLRSLGTLGSLISAFGIVFIAHKFRIGILKPLVIGMMLESLAVLFLGFSLLPLLLAGVLLLSFGGEILNISFDSLFQKVIPLERLGTYRGVFDALATLIIPISQLTFAWLIEKGFNVPMLAFIAFGAGIIATLGFYVIVSDVIG</sequence>
<feature type="transmembrane region" description="Helical" evidence="6">
    <location>
        <begin position="312"/>
        <end position="332"/>
    </location>
</feature>
<dbReference type="eggNOG" id="arCOG00135">
    <property type="taxonomic scope" value="Archaea"/>
</dbReference>
<dbReference type="SUPFAM" id="SSF103473">
    <property type="entry name" value="MFS general substrate transporter"/>
    <property type="match status" value="1"/>
</dbReference>
<reference evidence="7" key="2">
    <citation type="journal article" date="2000" name="J. Mol. Biol.">
        <title>Archaeal homologs of eukaryotic methylation guide small nucleolar RNAs: lessons from the Pyrococcus genomes.</title>
        <authorList>
            <person name="Gaspin C."/>
            <person name="Cavaille J."/>
            <person name="Erauso G."/>
        </authorList>
    </citation>
    <scope>NUCLEOTIDE SEQUENCE</scope>
    <source>
        <strain evidence="7">Orsay</strain>
    </source>
</reference>
<keyword evidence="5 6" id="KW-0472">Membrane</keyword>
<evidence type="ECO:0000256" key="3">
    <source>
        <dbReference type="ARBA" id="ARBA00022692"/>
    </source>
</evidence>
<keyword evidence="2" id="KW-1003">Cell membrane</keyword>
<evidence type="ECO:0000256" key="2">
    <source>
        <dbReference type="ARBA" id="ARBA00022475"/>
    </source>
</evidence>
<dbReference type="EMBL" id="HE613800">
    <property type="protein sequence ID" value="CCE70841.1"/>
    <property type="molecule type" value="Genomic_DNA"/>
</dbReference>
<evidence type="ECO:0000313" key="10">
    <source>
        <dbReference type="Proteomes" id="UP000009139"/>
    </source>
</evidence>
<dbReference type="InterPro" id="IPR011701">
    <property type="entry name" value="MFS"/>
</dbReference>
<dbReference type="Proteomes" id="UP000009139">
    <property type="component" value="Chromosome"/>
</dbReference>
<organism evidence="7 9">
    <name type="scientific">Pyrococcus abyssi (strain GE5 / Orsay)</name>
    <dbReference type="NCBI Taxonomy" id="272844"/>
    <lineage>
        <taxon>Archaea</taxon>
        <taxon>Methanobacteriati</taxon>
        <taxon>Methanobacteriota</taxon>
        <taxon>Thermococci</taxon>
        <taxon>Thermococcales</taxon>
        <taxon>Thermococcaceae</taxon>
        <taxon>Pyrococcus</taxon>
    </lineage>
</organism>
<dbReference type="AlphaFoldDB" id="Q9UYV9"/>
<reference evidence="7" key="3">
    <citation type="journal article" date="2001" name="Genome Res.">
        <title>Genome evolution at the genus level: comparison of three complete genomes of hyperthermophilic archaea.</title>
        <authorList>
            <person name="Lecompte O."/>
            <person name="Ripp R."/>
            <person name="Puzos-Barbe V."/>
            <person name="Duprat S."/>
            <person name="Heilig R."/>
            <person name="Dietrich J."/>
            <person name="Thierry J.C."/>
            <person name="Poch O."/>
        </authorList>
    </citation>
    <scope>NUCLEOTIDE SEQUENCE</scope>
    <source>
        <strain evidence="7">Orsay</strain>
    </source>
</reference>
<feature type="transmembrane region" description="Helical" evidence="6">
    <location>
        <begin position="338"/>
        <end position="360"/>
    </location>
</feature>
<name>Q9UYV9_PYRAB</name>
<protein>
    <recommendedName>
        <fullName evidence="11">MFS transporter</fullName>
    </recommendedName>
</protein>
<evidence type="ECO:0000256" key="5">
    <source>
        <dbReference type="ARBA" id="ARBA00023136"/>
    </source>
</evidence>
<feature type="transmembrane region" description="Helical" evidence="6">
    <location>
        <begin position="114"/>
        <end position="132"/>
    </location>
</feature>
<feature type="transmembrane region" description="Helical" evidence="6">
    <location>
        <begin position="247"/>
        <end position="269"/>
    </location>
</feature>
<dbReference type="KEGG" id="pab:PAB1450"/>
<comment type="subcellular location">
    <subcellularLocation>
        <location evidence="1">Cell membrane</location>
        <topology evidence="1">Multi-pass membrane protein</topology>
    </subcellularLocation>
</comment>
<feature type="transmembrane region" description="Helical" evidence="6">
    <location>
        <begin position="372"/>
        <end position="395"/>
    </location>
</feature>
<proteinExistence type="predicted"/>
<evidence type="ECO:0000256" key="1">
    <source>
        <dbReference type="ARBA" id="ARBA00004651"/>
    </source>
</evidence>
<evidence type="ECO:0008006" key="11">
    <source>
        <dbReference type="Google" id="ProtNLM"/>
    </source>
</evidence>
<feature type="transmembrane region" description="Helical" evidence="6">
    <location>
        <begin position="281"/>
        <end position="305"/>
    </location>
</feature>
<reference evidence="7 9" key="4">
    <citation type="journal article" date="2003" name="Mol. Microbiol.">
        <title>An integrated analysis of the genome of the hyperthermophilic archaeon Pyrococcus abyssi.</title>
        <authorList>
            <person name="Cohen G."/>
            <person name="Barbe V."/>
            <person name="Flament D."/>
            <person name="Galperin M."/>
            <person name="Heilig R."/>
            <person name="Ripp R."/>
            <person name="Lecompte O."/>
            <person name="Prieur D."/>
            <person name="Poch O."/>
            <person name="Quellerou J."/>
            <person name="Thierry J.C."/>
            <person name="Van der Oost J."/>
            <person name="Weissenbach J."/>
            <person name="Zivanovic Y."/>
            <person name="Forterre P."/>
        </authorList>
    </citation>
    <scope>NUCLEOTIDE SEQUENCE [LARGE SCALE GENOMIC DNA]</scope>
    <source>
        <strain evidence="9">GE5 / Orsay</strain>
        <strain evidence="7">Orsay</strain>
    </source>
</reference>
<gene>
    <name evidence="7" type="ordered locus">PAB1450</name>
</gene>
<dbReference type="PATRIC" id="fig|272844.11.peg.1485"/>
<dbReference type="GO" id="GO:0022857">
    <property type="term" value="F:transmembrane transporter activity"/>
    <property type="evidence" value="ECO:0007669"/>
    <property type="project" value="InterPro"/>
</dbReference>
<evidence type="ECO:0000313" key="7">
    <source>
        <dbReference type="EMBL" id="CAB50303.1"/>
    </source>
</evidence>
<keyword evidence="4 6" id="KW-1133">Transmembrane helix</keyword>
<dbReference type="Gene3D" id="1.20.1250.20">
    <property type="entry name" value="MFS general substrate transporter like domains"/>
    <property type="match status" value="1"/>
</dbReference>
<dbReference type="PANTHER" id="PTHR23513:SF6">
    <property type="entry name" value="MAJOR FACILITATOR SUPERFAMILY ASSOCIATED DOMAIN-CONTAINING PROTEIN"/>
    <property type="match status" value="1"/>
</dbReference>
<evidence type="ECO:0000256" key="6">
    <source>
        <dbReference type="SAM" id="Phobius"/>
    </source>
</evidence>
<feature type="transmembrane region" description="Helical" evidence="6">
    <location>
        <begin position="401"/>
        <end position="423"/>
    </location>
</feature>
<reference evidence="8 10" key="5">
    <citation type="journal article" date="2012" name="Curr. Microbiol.">
        <title>Re-annotation of two hyperthermophilic archaea Pyrococcus abyssi GE5 and Pyrococcus furiosus DSM 3638.</title>
        <authorList>
            <person name="Gao J."/>
            <person name="Wang J."/>
        </authorList>
    </citation>
    <scope>GENOME REANNOTATION</scope>
    <source>
        <strain evidence="8">GE5</strain>
        <strain evidence="10">GE5 / Orsay</strain>
    </source>
</reference>
<dbReference type="EMBL" id="AJ248287">
    <property type="protein sequence ID" value="CAB50303.1"/>
    <property type="molecule type" value="Genomic_DNA"/>
</dbReference>
<evidence type="ECO:0000256" key="4">
    <source>
        <dbReference type="ARBA" id="ARBA00022989"/>
    </source>
</evidence>
<keyword evidence="9" id="KW-1185">Reference proteome</keyword>
<dbReference type="STRING" id="272844.PAB1450"/>